<feature type="transmembrane region" description="Helical" evidence="2">
    <location>
        <begin position="116"/>
        <end position="136"/>
    </location>
</feature>
<protein>
    <submittedName>
        <fullName evidence="3">Uncharacterized protein</fullName>
    </submittedName>
</protein>
<dbReference type="Proteomes" id="UP001431449">
    <property type="component" value="Unassembled WGS sequence"/>
</dbReference>
<proteinExistence type="predicted"/>
<keyword evidence="4" id="KW-1185">Reference proteome</keyword>
<evidence type="ECO:0000313" key="3">
    <source>
        <dbReference type="EMBL" id="MCK7592929.1"/>
    </source>
</evidence>
<gene>
    <name evidence="3" type="ORF">M0G41_04505</name>
</gene>
<keyword evidence="2" id="KW-0472">Membrane</keyword>
<feature type="compositionally biased region" description="Basic and acidic residues" evidence="1">
    <location>
        <begin position="209"/>
        <end position="225"/>
    </location>
</feature>
<feature type="transmembrane region" description="Helical" evidence="2">
    <location>
        <begin position="75"/>
        <end position="96"/>
    </location>
</feature>
<evidence type="ECO:0000256" key="2">
    <source>
        <dbReference type="SAM" id="Phobius"/>
    </source>
</evidence>
<comment type="caution">
    <text evidence="3">The sequence shown here is derived from an EMBL/GenBank/DDBJ whole genome shotgun (WGS) entry which is preliminary data.</text>
</comment>
<organism evidence="3 4">
    <name type="scientific">Pseudomarimonas salicorniae</name>
    <dbReference type="NCBI Taxonomy" id="2933270"/>
    <lineage>
        <taxon>Bacteria</taxon>
        <taxon>Pseudomonadati</taxon>
        <taxon>Pseudomonadota</taxon>
        <taxon>Gammaproteobacteria</taxon>
        <taxon>Lysobacterales</taxon>
        <taxon>Lysobacteraceae</taxon>
        <taxon>Pseudomarimonas</taxon>
    </lineage>
</organism>
<dbReference type="RefSeq" id="WP_248205652.1">
    <property type="nucleotide sequence ID" value="NZ_JALNMH010000003.1"/>
</dbReference>
<sequence>MSTDQPTAPPATSARSTTPAVSELLALGYVYLLILGIANQSLFYGLLGVNFLAWSDALDVLISPIALLTERPGRLAVLVLLVALLYPYTMWIQRLARKRRLAQGGEQALRKDTPLVNAWLAYSACVLVFGYIGFAAGSGSEVRKRLAEGKAEVDHRIEFQDGSVIEAELVGKNTGFLFYFIPGETELSIVPLADNVRRVQRRGAADPAAEVRESADERKPVAPSE</sequence>
<evidence type="ECO:0000313" key="4">
    <source>
        <dbReference type="Proteomes" id="UP001431449"/>
    </source>
</evidence>
<keyword evidence="2" id="KW-0812">Transmembrane</keyword>
<feature type="transmembrane region" description="Helical" evidence="2">
    <location>
        <begin position="29"/>
        <end position="54"/>
    </location>
</feature>
<evidence type="ECO:0000256" key="1">
    <source>
        <dbReference type="SAM" id="MobiDB-lite"/>
    </source>
</evidence>
<name>A0ABT0GEF0_9GAMM</name>
<reference evidence="3" key="1">
    <citation type="submission" date="2022-04" db="EMBL/GenBank/DDBJ databases">
        <title>Lysobacter sp. CAU 1642 isolated from sea sand.</title>
        <authorList>
            <person name="Kim W."/>
        </authorList>
    </citation>
    <scope>NUCLEOTIDE SEQUENCE</scope>
    <source>
        <strain evidence="3">CAU 1642</strain>
    </source>
</reference>
<accession>A0ABT0GEF0</accession>
<feature type="region of interest" description="Disordered" evidence="1">
    <location>
        <begin position="202"/>
        <end position="225"/>
    </location>
</feature>
<keyword evidence="2" id="KW-1133">Transmembrane helix</keyword>
<dbReference type="EMBL" id="JALNMH010000003">
    <property type="protein sequence ID" value="MCK7592929.1"/>
    <property type="molecule type" value="Genomic_DNA"/>
</dbReference>